<keyword evidence="2" id="KW-1185">Reference proteome</keyword>
<sequence length="59" mass="6600">MGSFTRPPRARLEMSRYLHGGTLIADTSRRKAALCALRGAYTRSSNHRNRPLRLSSGRA</sequence>
<dbReference type="EMBL" id="KN817648">
    <property type="protein sequence ID" value="KJA15340.1"/>
    <property type="molecule type" value="Genomic_DNA"/>
</dbReference>
<reference evidence="2" key="1">
    <citation type="submission" date="2014-04" db="EMBL/GenBank/DDBJ databases">
        <title>Evolutionary Origins and Diversification of the Mycorrhizal Mutualists.</title>
        <authorList>
            <consortium name="DOE Joint Genome Institute"/>
            <consortium name="Mycorrhizal Genomics Consortium"/>
            <person name="Kohler A."/>
            <person name="Kuo A."/>
            <person name="Nagy L.G."/>
            <person name="Floudas D."/>
            <person name="Copeland A."/>
            <person name="Barry K.W."/>
            <person name="Cichocki N."/>
            <person name="Veneault-Fourrey C."/>
            <person name="LaButti K."/>
            <person name="Lindquist E.A."/>
            <person name="Lipzen A."/>
            <person name="Lundell T."/>
            <person name="Morin E."/>
            <person name="Murat C."/>
            <person name="Riley R."/>
            <person name="Ohm R."/>
            <person name="Sun H."/>
            <person name="Tunlid A."/>
            <person name="Henrissat B."/>
            <person name="Grigoriev I.V."/>
            <person name="Hibbett D.S."/>
            <person name="Martin F."/>
        </authorList>
    </citation>
    <scope>NUCLEOTIDE SEQUENCE [LARGE SCALE GENOMIC DNA]</scope>
    <source>
        <strain evidence="2">FD-334 SS-4</strain>
    </source>
</reference>
<organism evidence="1 2">
    <name type="scientific">Hypholoma sublateritium (strain FD-334 SS-4)</name>
    <dbReference type="NCBI Taxonomy" id="945553"/>
    <lineage>
        <taxon>Eukaryota</taxon>
        <taxon>Fungi</taxon>
        <taxon>Dikarya</taxon>
        <taxon>Basidiomycota</taxon>
        <taxon>Agaricomycotina</taxon>
        <taxon>Agaricomycetes</taxon>
        <taxon>Agaricomycetidae</taxon>
        <taxon>Agaricales</taxon>
        <taxon>Agaricineae</taxon>
        <taxon>Strophariaceae</taxon>
        <taxon>Hypholoma</taxon>
    </lineage>
</organism>
<proteinExistence type="predicted"/>
<accession>A0A0D2P4D3</accession>
<name>A0A0D2P4D3_HYPSF</name>
<evidence type="ECO:0000313" key="2">
    <source>
        <dbReference type="Proteomes" id="UP000054270"/>
    </source>
</evidence>
<protein>
    <submittedName>
        <fullName evidence="1">Uncharacterized protein</fullName>
    </submittedName>
</protein>
<evidence type="ECO:0000313" key="1">
    <source>
        <dbReference type="EMBL" id="KJA15340.1"/>
    </source>
</evidence>
<dbReference type="Proteomes" id="UP000054270">
    <property type="component" value="Unassembled WGS sequence"/>
</dbReference>
<dbReference type="AlphaFoldDB" id="A0A0D2P4D3"/>
<gene>
    <name evidence="1" type="ORF">HYPSUDRAFT_48485</name>
</gene>